<dbReference type="InterPro" id="IPR002491">
    <property type="entry name" value="ABC_transptr_periplasmic_BD"/>
</dbReference>
<dbReference type="EMBL" id="JAKTTI010000009">
    <property type="protein sequence ID" value="MCH1625278.1"/>
    <property type="molecule type" value="Genomic_DNA"/>
</dbReference>
<evidence type="ECO:0000259" key="3">
    <source>
        <dbReference type="PROSITE" id="PS50983"/>
    </source>
</evidence>
<dbReference type="PROSITE" id="PS50983">
    <property type="entry name" value="FE_B12_PBP"/>
    <property type="match status" value="1"/>
</dbReference>
<dbReference type="InterPro" id="IPR054828">
    <property type="entry name" value="Vit_B12_bind_prot"/>
</dbReference>
<dbReference type="GO" id="GO:0071281">
    <property type="term" value="P:cellular response to iron ion"/>
    <property type="evidence" value="ECO:0007669"/>
    <property type="project" value="TreeGrafter"/>
</dbReference>
<dbReference type="Pfam" id="PF01497">
    <property type="entry name" value="Peripla_BP_2"/>
    <property type="match status" value="1"/>
</dbReference>
<dbReference type="NCBIfam" id="NF038402">
    <property type="entry name" value="TroA_like"/>
    <property type="match status" value="1"/>
</dbReference>
<dbReference type="RefSeq" id="WP_240254472.1">
    <property type="nucleotide sequence ID" value="NZ_JAKTTI010000009.1"/>
</dbReference>
<sequence length="276" mass="31360">MRIVSLCPSNTELLGFMGLTKYLVGVDNYSDWPLEINALPRLGSDLDIDMDAVEALHPDLVVASLSVPGMEKNITNLEERGLPFITLNPKSLTDVGNNILTVGEALGQNDIAQAAYRKYNSLLEESRRFACKVVDRPKLYWEWWPKPVFTPGGTNWLTEVSNIAGGQNVFADDERASVKTDWEDVRKREPEYILMAWVGVKEKQIKPKLLLQRPSWPEMNAIKNNQVWVMEESLYCRPSPRLLIGIQKLGAMLHPTLFPTYDAKKAEEWLCQLDEL</sequence>
<proteinExistence type="inferred from homology"/>
<dbReference type="PANTHER" id="PTHR30535">
    <property type="entry name" value="VITAMIN B12-BINDING PROTEIN"/>
    <property type="match status" value="1"/>
</dbReference>
<reference evidence="4" key="1">
    <citation type="submission" date="2022-02" db="EMBL/GenBank/DDBJ databases">
        <title>Fredinandcohnia quinoae sp. nov. isolated from Chenopodium quinoa seeds.</title>
        <authorList>
            <person name="Saati-Santamaria Z."/>
            <person name="Flores-Felix J.D."/>
            <person name="Igual J.M."/>
            <person name="Velazquez E."/>
            <person name="Garcia-Fraile P."/>
            <person name="Martinez-Molina E."/>
        </authorList>
    </citation>
    <scope>NUCLEOTIDE SEQUENCE</scope>
    <source>
        <strain evidence="4">SECRCQ15</strain>
    </source>
</reference>
<dbReference type="Gene3D" id="3.40.50.1980">
    <property type="entry name" value="Nitrogenase molybdenum iron protein domain"/>
    <property type="match status" value="2"/>
</dbReference>
<comment type="similarity">
    <text evidence="1">Belongs to the bacterial solute-binding protein 8 family.</text>
</comment>
<keyword evidence="2" id="KW-0732">Signal</keyword>
<comment type="caution">
    <text evidence="4">The sequence shown here is derived from an EMBL/GenBank/DDBJ whole genome shotgun (WGS) entry which is preliminary data.</text>
</comment>
<feature type="domain" description="Fe/B12 periplasmic-binding" evidence="3">
    <location>
        <begin position="2"/>
        <end position="257"/>
    </location>
</feature>
<dbReference type="SUPFAM" id="SSF53807">
    <property type="entry name" value="Helical backbone' metal receptor"/>
    <property type="match status" value="1"/>
</dbReference>
<keyword evidence="5" id="KW-1185">Reference proteome</keyword>
<evidence type="ECO:0000313" key="4">
    <source>
        <dbReference type="EMBL" id="MCH1625278.1"/>
    </source>
</evidence>
<evidence type="ECO:0000256" key="1">
    <source>
        <dbReference type="ARBA" id="ARBA00008814"/>
    </source>
</evidence>
<dbReference type="InterPro" id="IPR050902">
    <property type="entry name" value="ABC_Transporter_SBP"/>
</dbReference>
<dbReference type="AlphaFoldDB" id="A0AAW5E810"/>
<name>A0AAW5E810_9BACI</name>
<dbReference type="CDD" id="cd01144">
    <property type="entry name" value="BtuF"/>
    <property type="match status" value="1"/>
</dbReference>
<evidence type="ECO:0000313" key="5">
    <source>
        <dbReference type="Proteomes" id="UP001431131"/>
    </source>
</evidence>
<dbReference type="Proteomes" id="UP001431131">
    <property type="component" value="Unassembled WGS sequence"/>
</dbReference>
<gene>
    <name evidence="4" type="ORF">MJG50_08055</name>
</gene>
<dbReference type="PANTHER" id="PTHR30535:SF34">
    <property type="entry name" value="MOLYBDATE-BINDING PROTEIN MOLA"/>
    <property type="match status" value="1"/>
</dbReference>
<evidence type="ECO:0000256" key="2">
    <source>
        <dbReference type="ARBA" id="ARBA00022729"/>
    </source>
</evidence>
<protein>
    <submittedName>
        <fullName evidence="4">Cobalamin-binding protein</fullName>
    </submittedName>
</protein>
<organism evidence="4 5">
    <name type="scientific">Fredinandcohnia quinoae</name>
    <dbReference type="NCBI Taxonomy" id="2918902"/>
    <lineage>
        <taxon>Bacteria</taxon>
        <taxon>Bacillati</taxon>
        <taxon>Bacillota</taxon>
        <taxon>Bacilli</taxon>
        <taxon>Bacillales</taxon>
        <taxon>Bacillaceae</taxon>
        <taxon>Fredinandcohnia</taxon>
    </lineage>
</organism>
<accession>A0AAW5E810</accession>